<keyword evidence="2" id="KW-0472">Membrane</keyword>
<dbReference type="STRING" id="29172.A0A0D8YDK9"/>
<keyword evidence="1" id="KW-0677">Repeat</keyword>
<dbReference type="GO" id="GO:0005581">
    <property type="term" value="C:collagen trimer"/>
    <property type="evidence" value="ECO:0007669"/>
    <property type="project" value="UniProtKB-KW"/>
</dbReference>
<keyword evidence="2" id="KW-1133">Transmembrane helix</keyword>
<dbReference type="EMBL" id="KN716161">
    <property type="protein sequence ID" value="KJH52676.1"/>
    <property type="molecule type" value="Genomic_DNA"/>
</dbReference>
<dbReference type="OrthoDB" id="5856239at2759"/>
<dbReference type="Proteomes" id="UP000053766">
    <property type="component" value="Unassembled WGS sequence"/>
</dbReference>
<reference evidence="4 5" key="1">
    <citation type="submission" date="2013-11" db="EMBL/GenBank/DDBJ databases">
        <title>Draft genome of the bovine lungworm Dictyocaulus viviparus.</title>
        <authorList>
            <person name="Mitreva M."/>
        </authorList>
    </citation>
    <scope>NUCLEOTIDE SEQUENCE [LARGE SCALE GENOMIC DNA]</scope>
    <source>
        <strain evidence="4 5">HannoverDv2000</strain>
    </source>
</reference>
<evidence type="ECO:0000256" key="1">
    <source>
        <dbReference type="ARBA" id="ARBA00022737"/>
    </source>
</evidence>
<dbReference type="InterPro" id="IPR002486">
    <property type="entry name" value="Col_cuticle_N"/>
</dbReference>
<dbReference type="Pfam" id="PF01484">
    <property type="entry name" value="Col_cuticle_N"/>
    <property type="match status" value="1"/>
</dbReference>
<proteinExistence type="predicted"/>
<dbReference type="GO" id="GO:0042302">
    <property type="term" value="F:structural constituent of cuticle"/>
    <property type="evidence" value="ECO:0007669"/>
    <property type="project" value="InterPro"/>
</dbReference>
<feature type="domain" description="Nematode cuticle collagen N-terminal" evidence="3">
    <location>
        <begin position="9"/>
        <end position="59"/>
    </location>
</feature>
<accession>A0A0D8YDK9</accession>
<name>A0A0D8YDK9_DICVI</name>
<keyword evidence="4" id="KW-0176">Collagen</keyword>
<dbReference type="AlphaFoldDB" id="A0A0D8YDK9"/>
<feature type="transmembrane region" description="Helical" evidence="2">
    <location>
        <begin position="6"/>
        <end position="27"/>
    </location>
</feature>
<evidence type="ECO:0000256" key="2">
    <source>
        <dbReference type="SAM" id="Phobius"/>
    </source>
</evidence>
<sequence>MPDGATLATVLTISISVGMIVTCGIVAKIICSDINEFYEDSMKEFKVFQVLTDDAWKEVMSMETRPSEMPTFDSIIGRTKREIQLPDFCSCMHESTCPPGPPGAPGLDGEDGGRSISC</sequence>
<keyword evidence="5" id="KW-1185">Reference proteome</keyword>
<gene>
    <name evidence="4" type="ORF">DICVIV_01137</name>
</gene>
<evidence type="ECO:0000313" key="4">
    <source>
        <dbReference type="EMBL" id="KJH52676.1"/>
    </source>
</evidence>
<protein>
    <submittedName>
        <fullName evidence="4">Nematode cuticle collagen domain protein</fullName>
    </submittedName>
</protein>
<evidence type="ECO:0000313" key="5">
    <source>
        <dbReference type="Proteomes" id="UP000053766"/>
    </source>
</evidence>
<organism evidence="4 5">
    <name type="scientific">Dictyocaulus viviparus</name>
    <name type="common">Bovine lungworm</name>
    <dbReference type="NCBI Taxonomy" id="29172"/>
    <lineage>
        <taxon>Eukaryota</taxon>
        <taxon>Metazoa</taxon>
        <taxon>Ecdysozoa</taxon>
        <taxon>Nematoda</taxon>
        <taxon>Chromadorea</taxon>
        <taxon>Rhabditida</taxon>
        <taxon>Rhabditina</taxon>
        <taxon>Rhabditomorpha</taxon>
        <taxon>Strongyloidea</taxon>
        <taxon>Metastrongylidae</taxon>
        <taxon>Dictyocaulus</taxon>
    </lineage>
</organism>
<reference evidence="5" key="2">
    <citation type="journal article" date="2016" name="Sci. Rep.">
        <title>Dictyocaulus viviparus genome, variome and transcriptome elucidate lungworm biology and support future intervention.</title>
        <authorList>
            <person name="McNulty S.N."/>
            <person name="Strube C."/>
            <person name="Rosa B.A."/>
            <person name="Martin J.C."/>
            <person name="Tyagi R."/>
            <person name="Choi Y.J."/>
            <person name="Wang Q."/>
            <person name="Hallsworth Pepin K."/>
            <person name="Zhang X."/>
            <person name="Ozersky P."/>
            <person name="Wilson R.K."/>
            <person name="Sternberg P.W."/>
            <person name="Gasser R.B."/>
            <person name="Mitreva M."/>
        </authorList>
    </citation>
    <scope>NUCLEOTIDE SEQUENCE [LARGE SCALE GENOMIC DNA]</scope>
    <source>
        <strain evidence="5">HannoverDv2000</strain>
    </source>
</reference>
<keyword evidence="2" id="KW-0812">Transmembrane</keyword>
<evidence type="ECO:0000259" key="3">
    <source>
        <dbReference type="SMART" id="SM01088"/>
    </source>
</evidence>
<dbReference type="SMART" id="SM01088">
    <property type="entry name" value="Col_cuticle_N"/>
    <property type="match status" value="1"/>
</dbReference>